<name>A0ABW8YKW1_9SPHN</name>
<accession>A0ABW8YKW1</accession>
<organism evidence="1 2">
    <name type="scientific">Sphingomonas plantiphila</name>
    <dbReference type="NCBI Taxonomy" id="3163295"/>
    <lineage>
        <taxon>Bacteria</taxon>
        <taxon>Pseudomonadati</taxon>
        <taxon>Pseudomonadota</taxon>
        <taxon>Alphaproteobacteria</taxon>
        <taxon>Sphingomonadales</taxon>
        <taxon>Sphingomonadaceae</taxon>
        <taxon>Sphingomonas</taxon>
    </lineage>
</organism>
<sequence>MSHRAHPYGEHAVRQKCELKWSFGAPLPTVMQWESGTRIFFYLRGDRDEVGSISFEQCVATRFGPPGEDWHYLDGLG</sequence>
<evidence type="ECO:0000313" key="2">
    <source>
        <dbReference type="Proteomes" id="UP001629244"/>
    </source>
</evidence>
<gene>
    <name evidence="1" type="ORF">ABS767_05095</name>
</gene>
<protein>
    <submittedName>
        <fullName evidence="1">Uncharacterized protein</fullName>
    </submittedName>
</protein>
<evidence type="ECO:0000313" key="1">
    <source>
        <dbReference type="EMBL" id="MFL9840332.1"/>
    </source>
</evidence>
<comment type="caution">
    <text evidence="1">The sequence shown here is derived from an EMBL/GenBank/DDBJ whole genome shotgun (WGS) entry which is preliminary data.</text>
</comment>
<dbReference type="EMBL" id="JBELQC010000001">
    <property type="protein sequence ID" value="MFL9840332.1"/>
    <property type="molecule type" value="Genomic_DNA"/>
</dbReference>
<dbReference type="RefSeq" id="WP_408077272.1">
    <property type="nucleotide sequence ID" value="NZ_JBELQC010000001.1"/>
</dbReference>
<keyword evidence="2" id="KW-1185">Reference proteome</keyword>
<dbReference type="Proteomes" id="UP001629244">
    <property type="component" value="Unassembled WGS sequence"/>
</dbReference>
<reference evidence="1 2" key="1">
    <citation type="submission" date="2024-06" db="EMBL/GenBank/DDBJ databases">
        <authorList>
            <person name="Kaempfer P."/>
            <person name="Viver T."/>
        </authorList>
    </citation>
    <scope>NUCLEOTIDE SEQUENCE [LARGE SCALE GENOMIC DNA]</scope>
    <source>
        <strain evidence="1 2">ST-64</strain>
    </source>
</reference>
<proteinExistence type="predicted"/>